<reference evidence="1 2" key="1">
    <citation type="submission" date="2010-10" db="EMBL/GenBank/DDBJ databases">
        <authorList>
            <consortium name="The Broad Institute Genome Sequencing Platform"/>
            <person name="Ward D."/>
            <person name="Earl A."/>
            <person name="Feldgarden M."/>
            <person name="Young S.K."/>
            <person name="Gargeya S."/>
            <person name="Zeng Q."/>
            <person name="Alvarado L."/>
            <person name="Berlin A."/>
            <person name="Bochicchio J."/>
            <person name="Chapman S.B."/>
            <person name="Chen Z."/>
            <person name="Freedman E."/>
            <person name="Gellesch M."/>
            <person name="Goldberg J."/>
            <person name="Griggs A."/>
            <person name="Gujja S."/>
            <person name="Heilman E."/>
            <person name="Heiman D."/>
            <person name="Howarth C."/>
            <person name="Mehta T."/>
            <person name="Neiman D."/>
            <person name="Pearson M."/>
            <person name="Roberts A."/>
            <person name="Saif S."/>
            <person name="Shea T."/>
            <person name="Shenoy N."/>
            <person name="Sisk P."/>
            <person name="Stolte C."/>
            <person name="Sykes S."/>
            <person name="White J."/>
            <person name="Yandava C."/>
            <person name="Allen-Vercoe E."/>
            <person name="Sibley C."/>
            <person name="Ambrose C.E."/>
            <person name="Strauss J."/>
            <person name="Daigneault M."/>
            <person name="Haas B."/>
            <person name="Nusbaum C."/>
            <person name="Birren B."/>
        </authorList>
    </citation>
    <scope>NUCLEOTIDE SEQUENCE [LARGE SCALE GENOMIC DNA]</scope>
    <source>
        <strain evidence="1 2">3_1_6</strain>
    </source>
</reference>
<name>E5YBS3_BILW3</name>
<dbReference type="SUPFAM" id="SSF47413">
    <property type="entry name" value="lambda repressor-like DNA-binding domains"/>
    <property type="match status" value="1"/>
</dbReference>
<protein>
    <recommendedName>
        <fullName evidence="3">HTH cro/C1-type domain-containing protein</fullName>
    </recommendedName>
</protein>
<dbReference type="eggNOG" id="COG1476">
    <property type="taxonomic scope" value="Bacteria"/>
</dbReference>
<dbReference type="InterPro" id="IPR010982">
    <property type="entry name" value="Lambda_DNA-bd_dom_sf"/>
</dbReference>
<dbReference type="AlphaFoldDB" id="E5YBS3"/>
<dbReference type="STRING" id="563192.HMPREF0179_03647"/>
<sequence>MEDYSKIFQSHIIRFYHEWGYSRQQFAEIIGISYGRTYSLLSEGGDIGLTLNTMQAISDSLGLPLPLLLKPLESEEWQSVLALWKWNPPYHSYIPDGYTLVRNVVLPEHKAVIVNEWGKMTAKELKKLKKQKNSLDLKEESDTPNE</sequence>
<proteinExistence type="predicted"/>
<accession>E5YBS3</accession>
<comment type="caution">
    <text evidence="1">The sequence shown here is derived from an EMBL/GenBank/DDBJ whole genome shotgun (WGS) entry which is preliminary data.</text>
</comment>
<reference evidence="1 2" key="2">
    <citation type="submission" date="2013-04" db="EMBL/GenBank/DDBJ databases">
        <title>The Genome Sequence of Bilophila wadsworthia 3_1_6.</title>
        <authorList>
            <consortium name="The Broad Institute Genomics Platform"/>
            <person name="Earl A."/>
            <person name="Ward D."/>
            <person name="Feldgarden M."/>
            <person name="Gevers D."/>
            <person name="Sibley C."/>
            <person name="Strauss J."/>
            <person name="Allen-Vercoe E."/>
            <person name="Walker B."/>
            <person name="Young S."/>
            <person name="Zeng Q."/>
            <person name="Gargeya S."/>
            <person name="Fitzgerald M."/>
            <person name="Haas B."/>
            <person name="Abouelleil A."/>
            <person name="Allen A.W."/>
            <person name="Alvarado L."/>
            <person name="Arachchi H.M."/>
            <person name="Berlin A.M."/>
            <person name="Chapman S.B."/>
            <person name="Gainer-Dewar J."/>
            <person name="Goldberg J."/>
            <person name="Griggs A."/>
            <person name="Gujja S."/>
            <person name="Hansen M."/>
            <person name="Howarth C."/>
            <person name="Imamovic A."/>
            <person name="Ireland A."/>
            <person name="Larimer J."/>
            <person name="McCowan C."/>
            <person name="Murphy C."/>
            <person name="Pearson M."/>
            <person name="Poon T.W."/>
            <person name="Priest M."/>
            <person name="Roberts A."/>
            <person name="Saif S."/>
            <person name="Shea T."/>
            <person name="Sisk P."/>
            <person name="Sykes S."/>
            <person name="Wortman J."/>
            <person name="Nusbaum C."/>
            <person name="Birren B."/>
        </authorList>
    </citation>
    <scope>NUCLEOTIDE SEQUENCE [LARGE SCALE GENOMIC DNA]</scope>
    <source>
        <strain evidence="1 2">3_1_6</strain>
    </source>
</reference>
<gene>
    <name evidence="1" type="ORF">HMPREF0179_03647</name>
</gene>
<evidence type="ECO:0000313" key="2">
    <source>
        <dbReference type="Proteomes" id="UP000006034"/>
    </source>
</evidence>
<dbReference type="HOGENOM" id="CLU_140347_0_0_7"/>
<dbReference type="Proteomes" id="UP000006034">
    <property type="component" value="Unassembled WGS sequence"/>
</dbReference>
<organism evidence="1 2">
    <name type="scientific">Bilophila wadsworthia (strain 3_1_6)</name>
    <dbReference type="NCBI Taxonomy" id="563192"/>
    <lineage>
        <taxon>Bacteria</taxon>
        <taxon>Pseudomonadati</taxon>
        <taxon>Thermodesulfobacteriota</taxon>
        <taxon>Desulfovibrionia</taxon>
        <taxon>Desulfovibrionales</taxon>
        <taxon>Desulfovibrionaceae</taxon>
        <taxon>Bilophila</taxon>
    </lineage>
</organism>
<dbReference type="GeneID" id="78087791"/>
<dbReference type="RefSeq" id="WP_016360413.1">
    <property type="nucleotide sequence ID" value="NZ_KE150238.1"/>
</dbReference>
<evidence type="ECO:0008006" key="3">
    <source>
        <dbReference type="Google" id="ProtNLM"/>
    </source>
</evidence>
<keyword evidence="2" id="KW-1185">Reference proteome</keyword>
<evidence type="ECO:0000313" key="1">
    <source>
        <dbReference type="EMBL" id="EFV42542.2"/>
    </source>
</evidence>
<dbReference type="GO" id="GO:0003677">
    <property type="term" value="F:DNA binding"/>
    <property type="evidence" value="ECO:0007669"/>
    <property type="project" value="InterPro"/>
</dbReference>
<dbReference type="EMBL" id="ADCP02000001">
    <property type="protein sequence ID" value="EFV42542.2"/>
    <property type="molecule type" value="Genomic_DNA"/>
</dbReference>